<organism evidence="3">
    <name type="scientific">hydrothermal vent metagenome</name>
    <dbReference type="NCBI Taxonomy" id="652676"/>
    <lineage>
        <taxon>unclassified sequences</taxon>
        <taxon>metagenomes</taxon>
        <taxon>ecological metagenomes</taxon>
    </lineage>
</organism>
<proteinExistence type="predicted"/>
<accession>A0A1W1BTX9</accession>
<keyword evidence="2" id="KW-0472">Membrane</keyword>
<keyword evidence="2" id="KW-1133">Transmembrane helix</keyword>
<dbReference type="EMBL" id="FPHG01000031">
    <property type="protein sequence ID" value="SFV56944.1"/>
    <property type="molecule type" value="Genomic_DNA"/>
</dbReference>
<evidence type="ECO:0000313" key="3">
    <source>
        <dbReference type="EMBL" id="SFV56944.1"/>
    </source>
</evidence>
<gene>
    <name evidence="3" type="ORF">MNB_SV-9-469</name>
</gene>
<protein>
    <submittedName>
        <fullName evidence="3">Uncharacterized protein</fullName>
    </submittedName>
</protein>
<keyword evidence="2" id="KW-0812">Transmembrane</keyword>
<feature type="coiled-coil region" evidence="1">
    <location>
        <begin position="134"/>
        <end position="161"/>
    </location>
</feature>
<keyword evidence="1" id="KW-0175">Coiled coil</keyword>
<feature type="transmembrane region" description="Helical" evidence="2">
    <location>
        <begin position="54"/>
        <end position="83"/>
    </location>
</feature>
<feature type="transmembrane region" description="Helical" evidence="2">
    <location>
        <begin position="95"/>
        <end position="123"/>
    </location>
</feature>
<sequence length="215" mass="22840">MIVKCTNCNQKNNLQITDENKKYKCGKCKIYLTDKRIEYAKALQKIEKNPKDRIGILGEVGIVGIGVVGGVAGAGTAAAAAGATTILGSAGLGSLLGGVFVAATPIGWVLGTAALGGATAFGISRLFRSGNISDERIKQNINELKKEITNLGKEANKTSDMDEKYSKLASMYMKLIHADLVDQDTAENILKGIQSGDINIDLAFKNAQEILKNSY</sequence>
<dbReference type="AlphaFoldDB" id="A0A1W1BTX9"/>
<name>A0A1W1BTX9_9ZZZZ</name>
<evidence type="ECO:0000256" key="2">
    <source>
        <dbReference type="SAM" id="Phobius"/>
    </source>
</evidence>
<evidence type="ECO:0000256" key="1">
    <source>
        <dbReference type="SAM" id="Coils"/>
    </source>
</evidence>
<reference evidence="3" key="1">
    <citation type="submission" date="2016-10" db="EMBL/GenBank/DDBJ databases">
        <authorList>
            <person name="de Groot N.N."/>
        </authorList>
    </citation>
    <scope>NUCLEOTIDE SEQUENCE</scope>
</reference>